<dbReference type="PANTHER" id="PTHR22898:SF3">
    <property type="entry name" value="ALPHA-1,2-FUCOSYLTRANSFERASE-RELATED"/>
    <property type="match status" value="1"/>
</dbReference>
<sequence length="330" mass="37855">MTYDPMAYLWIPLPPADLEFNTGQNYLSSNLASICGLGNHIFEFAALYGLAKQLNRTPTFFIENGHHLKMLNRGKITIPGLVDKFLIINGSLPSTIRNTTFQKGVCCTFDNPMRLELIKNEYLHLSGWLYQSWKYFPDMRSELRTYLSNSSENSNFGNLPHSDAETHITCIHTRRGDFLEVGFYGSDPVFVRNALKFLNDNETVGNKKRKTVLFGDDVKFMKKVFQGSLLSTDENQEGATHFISKNSPTADLVYSKYHCDVVLISAPSSTFGWWMGYFSKGDNVYHMDIRYVDDRVYKAGEMNISDFYPSHWRALKFQSEHNLTVVESFQ</sequence>
<dbReference type="GO" id="GO:0008107">
    <property type="term" value="F:galactoside 2-alpha-L-fucosyltransferase activity"/>
    <property type="evidence" value="ECO:0007669"/>
    <property type="project" value="InterPro"/>
</dbReference>
<dbReference type="InterPro" id="IPR052501">
    <property type="entry name" value="Alpha-1-2_FucT"/>
</dbReference>
<dbReference type="Pfam" id="PF01531">
    <property type="entry name" value="Glyco_transf_11"/>
    <property type="match status" value="1"/>
</dbReference>
<evidence type="ECO:0000313" key="3">
    <source>
        <dbReference type="EMBL" id="UMM33575.1"/>
    </source>
</evidence>
<evidence type="ECO:0008006" key="5">
    <source>
        <dbReference type="Google" id="ProtNLM"/>
    </source>
</evidence>
<dbReference type="PANTHER" id="PTHR22898">
    <property type="entry name" value="UNCHARACTERIZED GLYCOSOL TRANSFERASE-RELATED"/>
    <property type="match status" value="1"/>
</dbReference>
<gene>
    <name evidence="3" type="ORF">L5515_006999</name>
</gene>
<evidence type="ECO:0000313" key="4">
    <source>
        <dbReference type="Proteomes" id="UP000829354"/>
    </source>
</evidence>
<dbReference type="CDD" id="cd11301">
    <property type="entry name" value="Fut1_Fut2_like"/>
    <property type="match status" value="1"/>
</dbReference>
<evidence type="ECO:0000256" key="2">
    <source>
        <dbReference type="ARBA" id="ARBA00022679"/>
    </source>
</evidence>
<reference evidence="3 4" key="1">
    <citation type="submission" date="2022-04" db="EMBL/GenBank/DDBJ databases">
        <title>Chromosome-level reference genomes for two strains of Caenorhabditis briggsae: an improved platform for comparative genomics.</title>
        <authorList>
            <person name="Stevens L."/>
            <person name="Andersen E."/>
        </authorList>
    </citation>
    <scope>NUCLEOTIDE SEQUENCE [LARGE SCALE GENOMIC DNA]</scope>
    <source>
        <strain evidence="3">VX34</strain>
        <tissue evidence="3">Whole-organism</tissue>
    </source>
</reference>
<dbReference type="Proteomes" id="UP000829354">
    <property type="component" value="Chromosome V"/>
</dbReference>
<dbReference type="AlphaFoldDB" id="A0AAE9JIV0"/>
<organism evidence="3 4">
    <name type="scientific">Caenorhabditis briggsae</name>
    <dbReference type="NCBI Taxonomy" id="6238"/>
    <lineage>
        <taxon>Eukaryota</taxon>
        <taxon>Metazoa</taxon>
        <taxon>Ecdysozoa</taxon>
        <taxon>Nematoda</taxon>
        <taxon>Chromadorea</taxon>
        <taxon>Rhabditida</taxon>
        <taxon>Rhabditina</taxon>
        <taxon>Rhabditomorpha</taxon>
        <taxon>Rhabditoidea</taxon>
        <taxon>Rhabditidae</taxon>
        <taxon>Peloderinae</taxon>
        <taxon>Caenorhabditis</taxon>
    </lineage>
</organism>
<dbReference type="GO" id="GO:0016020">
    <property type="term" value="C:membrane"/>
    <property type="evidence" value="ECO:0007669"/>
    <property type="project" value="InterPro"/>
</dbReference>
<evidence type="ECO:0000256" key="1">
    <source>
        <dbReference type="ARBA" id="ARBA00022676"/>
    </source>
</evidence>
<dbReference type="InterPro" id="IPR002516">
    <property type="entry name" value="Glyco_trans_11"/>
</dbReference>
<protein>
    <recommendedName>
        <fullName evidence="5">L-Fucosyltransferase</fullName>
    </recommendedName>
</protein>
<dbReference type="EMBL" id="CP092624">
    <property type="protein sequence ID" value="UMM33575.1"/>
    <property type="molecule type" value="Genomic_DNA"/>
</dbReference>
<keyword evidence="2" id="KW-0808">Transferase</keyword>
<accession>A0AAE9JIV0</accession>
<keyword evidence="4" id="KW-1185">Reference proteome</keyword>
<proteinExistence type="predicted"/>
<keyword evidence="1" id="KW-0328">Glycosyltransferase</keyword>
<dbReference type="GO" id="GO:0005975">
    <property type="term" value="P:carbohydrate metabolic process"/>
    <property type="evidence" value="ECO:0007669"/>
    <property type="project" value="InterPro"/>
</dbReference>
<name>A0AAE9JIV0_CAEBR</name>